<name>A0A2B4S5L9_STYPI</name>
<dbReference type="Proteomes" id="UP000225706">
    <property type="component" value="Unassembled WGS sequence"/>
</dbReference>
<keyword evidence="1" id="KW-0812">Transmembrane</keyword>
<evidence type="ECO:0000313" key="4">
    <source>
        <dbReference type="Proteomes" id="UP000225706"/>
    </source>
</evidence>
<feature type="transmembrane region" description="Helical" evidence="1">
    <location>
        <begin position="129"/>
        <end position="147"/>
    </location>
</feature>
<dbReference type="AlphaFoldDB" id="A0A2B4S5L9"/>
<feature type="chain" id="PRO_5013038547" evidence="2">
    <location>
        <begin position="19"/>
        <end position="181"/>
    </location>
</feature>
<protein>
    <submittedName>
        <fullName evidence="3">Uncharacterized protein</fullName>
    </submittedName>
</protein>
<dbReference type="EMBL" id="LSMT01000186">
    <property type="protein sequence ID" value="PFX24090.1"/>
    <property type="molecule type" value="Genomic_DNA"/>
</dbReference>
<keyword evidence="2" id="KW-0732">Signal</keyword>
<accession>A0A2B4S5L9</accession>
<organism evidence="3 4">
    <name type="scientific">Stylophora pistillata</name>
    <name type="common">Smooth cauliflower coral</name>
    <dbReference type="NCBI Taxonomy" id="50429"/>
    <lineage>
        <taxon>Eukaryota</taxon>
        <taxon>Metazoa</taxon>
        <taxon>Cnidaria</taxon>
        <taxon>Anthozoa</taxon>
        <taxon>Hexacorallia</taxon>
        <taxon>Scleractinia</taxon>
        <taxon>Astrocoeniina</taxon>
        <taxon>Pocilloporidae</taxon>
        <taxon>Stylophora</taxon>
    </lineage>
</organism>
<dbReference type="OrthoDB" id="6133115at2759"/>
<proteinExistence type="predicted"/>
<evidence type="ECO:0000256" key="2">
    <source>
        <dbReference type="SAM" id="SignalP"/>
    </source>
</evidence>
<reference evidence="4" key="1">
    <citation type="journal article" date="2017" name="bioRxiv">
        <title>Comparative analysis of the genomes of Stylophora pistillata and Acropora digitifera provides evidence for extensive differences between species of corals.</title>
        <authorList>
            <person name="Voolstra C.R."/>
            <person name="Li Y."/>
            <person name="Liew Y.J."/>
            <person name="Baumgarten S."/>
            <person name="Zoccola D."/>
            <person name="Flot J.-F."/>
            <person name="Tambutte S."/>
            <person name="Allemand D."/>
            <person name="Aranda M."/>
        </authorList>
    </citation>
    <scope>NUCLEOTIDE SEQUENCE [LARGE SCALE GENOMIC DNA]</scope>
</reference>
<keyword evidence="1" id="KW-0472">Membrane</keyword>
<keyword evidence="1" id="KW-1133">Transmembrane helix</keyword>
<feature type="transmembrane region" description="Helical" evidence="1">
    <location>
        <begin position="101"/>
        <end position="123"/>
    </location>
</feature>
<sequence length="181" mass="20769">MDWRSFFQVCCLYCVVKMLLHWNKQGTGNFCVKISCAIEVVKRRFDSMFSVSSNHAKITQHDKVSSAFKKAKRYFDSMFTTFSNQARIVQEKLDRLSAHLFAGYVAAAAIKVCVMFFVTAIVVNCVWVAIEHLIILFFYLAVIFIFGDTRNIIENTSAFFPNILISFSKIFMGLTNGRIHD</sequence>
<gene>
    <name evidence="3" type="ORF">AWC38_SpisGene25796</name>
</gene>
<feature type="signal peptide" evidence="2">
    <location>
        <begin position="1"/>
        <end position="18"/>
    </location>
</feature>
<comment type="caution">
    <text evidence="3">The sequence shown here is derived from an EMBL/GenBank/DDBJ whole genome shotgun (WGS) entry which is preliminary data.</text>
</comment>
<keyword evidence="4" id="KW-1185">Reference proteome</keyword>
<evidence type="ECO:0000313" key="3">
    <source>
        <dbReference type="EMBL" id="PFX24090.1"/>
    </source>
</evidence>
<evidence type="ECO:0000256" key="1">
    <source>
        <dbReference type="SAM" id="Phobius"/>
    </source>
</evidence>